<dbReference type="SUPFAM" id="SSF53254">
    <property type="entry name" value="Phosphoglycerate mutase-like"/>
    <property type="match status" value="1"/>
</dbReference>
<name>A0ABV7CLC4_9GAMM</name>
<keyword evidence="2" id="KW-1185">Reference proteome</keyword>
<dbReference type="InterPro" id="IPR029033">
    <property type="entry name" value="His_PPase_superfam"/>
</dbReference>
<dbReference type="Proteomes" id="UP001595453">
    <property type="component" value="Unassembled WGS sequence"/>
</dbReference>
<dbReference type="PANTHER" id="PTHR48100">
    <property type="entry name" value="BROAD-SPECIFICITY PHOSPHATASE YOR283W-RELATED"/>
    <property type="match status" value="1"/>
</dbReference>
<dbReference type="RefSeq" id="WP_377124889.1">
    <property type="nucleotide sequence ID" value="NZ_JBHRSD010000022.1"/>
</dbReference>
<dbReference type="CDD" id="cd07067">
    <property type="entry name" value="HP_PGM_like"/>
    <property type="match status" value="1"/>
</dbReference>
<dbReference type="InterPro" id="IPR013078">
    <property type="entry name" value="His_Pase_superF_clade-1"/>
</dbReference>
<gene>
    <name evidence="1" type="ORF">ACFOEE_12915</name>
</gene>
<comment type="caution">
    <text evidence="1">The sequence shown here is derived from an EMBL/GenBank/DDBJ whole genome shotgun (WGS) entry which is preliminary data.</text>
</comment>
<dbReference type="EMBL" id="JBHRSD010000022">
    <property type="protein sequence ID" value="MFC3033422.1"/>
    <property type="molecule type" value="Genomic_DNA"/>
</dbReference>
<protein>
    <submittedName>
        <fullName evidence="1">Histidine phosphatase family protein</fullName>
    </submittedName>
</protein>
<dbReference type="Gene3D" id="3.40.50.1240">
    <property type="entry name" value="Phosphoglycerate mutase-like"/>
    <property type="match status" value="1"/>
</dbReference>
<dbReference type="InterPro" id="IPR050275">
    <property type="entry name" value="PGM_Phosphatase"/>
</dbReference>
<reference evidence="2" key="1">
    <citation type="journal article" date="2019" name="Int. J. Syst. Evol. Microbiol.">
        <title>The Global Catalogue of Microorganisms (GCM) 10K type strain sequencing project: providing services to taxonomists for standard genome sequencing and annotation.</title>
        <authorList>
            <consortium name="The Broad Institute Genomics Platform"/>
            <consortium name="The Broad Institute Genome Sequencing Center for Infectious Disease"/>
            <person name="Wu L."/>
            <person name="Ma J."/>
        </authorList>
    </citation>
    <scope>NUCLEOTIDE SEQUENCE [LARGE SCALE GENOMIC DNA]</scope>
    <source>
        <strain evidence="2">KCTC 42730</strain>
    </source>
</reference>
<proteinExistence type="predicted"/>
<dbReference type="SMART" id="SM00855">
    <property type="entry name" value="PGAM"/>
    <property type="match status" value="1"/>
</dbReference>
<organism evidence="1 2">
    <name type="scientific">Pseudoalteromonas fenneropenaei</name>
    <dbReference type="NCBI Taxonomy" id="1737459"/>
    <lineage>
        <taxon>Bacteria</taxon>
        <taxon>Pseudomonadati</taxon>
        <taxon>Pseudomonadota</taxon>
        <taxon>Gammaproteobacteria</taxon>
        <taxon>Alteromonadales</taxon>
        <taxon>Pseudoalteromonadaceae</taxon>
        <taxon>Pseudoalteromonas</taxon>
    </lineage>
</organism>
<dbReference type="Pfam" id="PF00300">
    <property type="entry name" value="His_Phos_1"/>
    <property type="match status" value="1"/>
</dbReference>
<evidence type="ECO:0000313" key="1">
    <source>
        <dbReference type="EMBL" id="MFC3033422.1"/>
    </source>
</evidence>
<evidence type="ECO:0000313" key="2">
    <source>
        <dbReference type="Proteomes" id="UP001595453"/>
    </source>
</evidence>
<accession>A0ABV7CLC4</accession>
<sequence>MTLTLHFLRHAKPALTGVLLGRTDCALAPLHFSAGSMVDVNKLTRIYSSPLLRCQQTATPFAEQSLCPVEVAAALREMDFGVWDGKPYEQLWQRTEEGAQIGDFWQDPWAYTPPQGETMETFHARVVQWWQSVLAQPCVGEWLIVSHAGVMKILLLAIFGNMRPSGEQLAAIEFSYLCGFKVEVYFDEQVKAWPKVVF</sequence>
<dbReference type="PANTHER" id="PTHR48100:SF1">
    <property type="entry name" value="HISTIDINE PHOSPHATASE FAMILY PROTEIN-RELATED"/>
    <property type="match status" value="1"/>
</dbReference>